<evidence type="ECO:0000313" key="3">
    <source>
        <dbReference type="Proteomes" id="UP000240760"/>
    </source>
</evidence>
<feature type="compositionally biased region" description="Basic and acidic residues" evidence="1">
    <location>
        <begin position="28"/>
        <end position="45"/>
    </location>
</feature>
<keyword evidence="3" id="KW-1185">Reference proteome</keyword>
<feature type="compositionally biased region" description="Polar residues" evidence="1">
    <location>
        <begin position="14"/>
        <end position="27"/>
    </location>
</feature>
<name>A0A2T4BUE4_TRILO</name>
<gene>
    <name evidence="2" type="ORF">M440DRAFT_1394721</name>
</gene>
<feature type="region of interest" description="Disordered" evidence="1">
    <location>
        <begin position="14"/>
        <end position="64"/>
    </location>
</feature>
<organism evidence="2 3">
    <name type="scientific">Trichoderma longibrachiatum ATCC 18648</name>
    <dbReference type="NCBI Taxonomy" id="983965"/>
    <lineage>
        <taxon>Eukaryota</taxon>
        <taxon>Fungi</taxon>
        <taxon>Dikarya</taxon>
        <taxon>Ascomycota</taxon>
        <taxon>Pezizomycotina</taxon>
        <taxon>Sordariomycetes</taxon>
        <taxon>Hypocreomycetidae</taxon>
        <taxon>Hypocreales</taxon>
        <taxon>Hypocreaceae</taxon>
        <taxon>Trichoderma</taxon>
    </lineage>
</organism>
<dbReference type="AlphaFoldDB" id="A0A2T4BUE4"/>
<reference evidence="2 3" key="1">
    <citation type="submission" date="2016-07" db="EMBL/GenBank/DDBJ databases">
        <title>Multiple horizontal gene transfer events from other fungi enriched the ability of initially mycotrophic Trichoderma (Ascomycota) to feed on dead plant biomass.</title>
        <authorList>
            <consortium name="DOE Joint Genome Institute"/>
            <person name="Aerts A."/>
            <person name="Atanasova L."/>
            <person name="Chenthamara K."/>
            <person name="Zhang J."/>
            <person name="Grujic M."/>
            <person name="Henrissat B."/>
            <person name="Kuo A."/>
            <person name="Salamov A."/>
            <person name="Lipzen A."/>
            <person name="Labutti K."/>
            <person name="Barry K."/>
            <person name="Miao Y."/>
            <person name="Rahimi M.J."/>
            <person name="Shen Q."/>
            <person name="Grigoriev I.V."/>
            <person name="Kubicek C.P."/>
            <person name="Druzhinina I.S."/>
        </authorList>
    </citation>
    <scope>NUCLEOTIDE SEQUENCE [LARGE SCALE GENOMIC DNA]</scope>
    <source>
        <strain evidence="2 3">ATCC 18648</strain>
    </source>
</reference>
<proteinExistence type="predicted"/>
<evidence type="ECO:0000256" key="1">
    <source>
        <dbReference type="SAM" id="MobiDB-lite"/>
    </source>
</evidence>
<sequence>MASAARTLAATATCLQPQLRQDPTATQSRKDGSRIKEDPAGESRANDTSNNSNNNNTRALDCLSRMDSSGPETAMRIAEKGLMASWARRALDLPVMTCLFVRRMHVWPGSKRRRRKRASTRNVVRQGEADDAAYATSQARHVCSTTFNWYLVCTQKAVRGRQKAGIWWVPCI</sequence>
<dbReference type="EMBL" id="KZ679140">
    <property type="protein sequence ID" value="PTB72927.1"/>
    <property type="molecule type" value="Genomic_DNA"/>
</dbReference>
<feature type="compositionally biased region" description="Low complexity" evidence="1">
    <location>
        <begin position="46"/>
        <end position="57"/>
    </location>
</feature>
<accession>A0A2T4BUE4</accession>
<evidence type="ECO:0000313" key="2">
    <source>
        <dbReference type="EMBL" id="PTB72927.1"/>
    </source>
</evidence>
<dbReference type="Proteomes" id="UP000240760">
    <property type="component" value="Unassembled WGS sequence"/>
</dbReference>
<protein>
    <submittedName>
        <fullName evidence="2">Uncharacterized protein</fullName>
    </submittedName>
</protein>